<dbReference type="GO" id="GO:0016887">
    <property type="term" value="F:ATP hydrolysis activity"/>
    <property type="evidence" value="ECO:0007669"/>
    <property type="project" value="InterPro"/>
</dbReference>
<dbReference type="Proteomes" id="UP001221217">
    <property type="component" value="Unassembled WGS sequence"/>
</dbReference>
<evidence type="ECO:0000256" key="8">
    <source>
        <dbReference type="ARBA" id="ARBA00022967"/>
    </source>
</evidence>
<evidence type="ECO:0000259" key="10">
    <source>
        <dbReference type="PROSITE" id="PS50893"/>
    </source>
</evidence>
<keyword evidence="5" id="KW-0677">Repeat</keyword>
<evidence type="ECO:0000256" key="5">
    <source>
        <dbReference type="ARBA" id="ARBA00022737"/>
    </source>
</evidence>
<dbReference type="CDD" id="cd03215">
    <property type="entry name" value="ABC_Carb_Monos_II"/>
    <property type="match status" value="1"/>
</dbReference>
<name>A0AAJ1MIR7_9SPIO</name>
<dbReference type="GO" id="GO:0005886">
    <property type="term" value="C:plasma membrane"/>
    <property type="evidence" value="ECO:0007669"/>
    <property type="project" value="UniProtKB-SubCell"/>
</dbReference>
<evidence type="ECO:0000256" key="6">
    <source>
        <dbReference type="ARBA" id="ARBA00022741"/>
    </source>
</evidence>
<dbReference type="InterPro" id="IPR027417">
    <property type="entry name" value="P-loop_NTPase"/>
</dbReference>
<keyword evidence="2" id="KW-0813">Transport</keyword>
<dbReference type="InterPro" id="IPR050107">
    <property type="entry name" value="ABC_carbohydrate_import_ATPase"/>
</dbReference>
<comment type="subcellular location">
    <subcellularLocation>
        <location evidence="1">Cell membrane</location>
        <topology evidence="1">Peripheral membrane protein</topology>
    </subcellularLocation>
</comment>
<dbReference type="InterPro" id="IPR017871">
    <property type="entry name" value="ABC_transporter-like_CS"/>
</dbReference>
<dbReference type="AlphaFoldDB" id="A0AAJ1MIR7"/>
<dbReference type="CDD" id="cd03216">
    <property type="entry name" value="ABC_Carb_Monos_I"/>
    <property type="match status" value="1"/>
</dbReference>
<dbReference type="GO" id="GO:0005524">
    <property type="term" value="F:ATP binding"/>
    <property type="evidence" value="ECO:0007669"/>
    <property type="project" value="UniProtKB-KW"/>
</dbReference>
<dbReference type="EMBL" id="JAQQAL010000010">
    <property type="protein sequence ID" value="MDC7225812.1"/>
    <property type="molecule type" value="Genomic_DNA"/>
</dbReference>
<accession>A0AAJ1MIR7</accession>
<keyword evidence="6" id="KW-0547">Nucleotide-binding</keyword>
<organism evidence="11 12">
    <name type="scientific">Candidatus Thalassospirochaeta sargassi</name>
    <dbReference type="NCBI Taxonomy" id="3119039"/>
    <lineage>
        <taxon>Bacteria</taxon>
        <taxon>Pseudomonadati</taxon>
        <taxon>Spirochaetota</taxon>
        <taxon>Spirochaetia</taxon>
        <taxon>Spirochaetales</taxon>
        <taxon>Spirochaetaceae</taxon>
        <taxon>Candidatus Thalassospirochaeta</taxon>
    </lineage>
</organism>
<feature type="domain" description="ABC transporter" evidence="10">
    <location>
        <begin position="255"/>
        <end position="498"/>
    </location>
</feature>
<evidence type="ECO:0000256" key="1">
    <source>
        <dbReference type="ARBA" id="ARBA00004202"/>
    </source>
</evidence>
<comment type="caution">
    <text evidence="11">The sequence shown here is derived from an EMBL/GenBank/DDBJ whole genome shotgun (WGS) entry which is preliminary data.</text>
</comment>
<keyword evidence="3" id="KW-1003">Cell membrane</keyword>
<dbReference type="PROSITE" id="PS50893">
    <property type="entry name" value="ABC_TRANSPORTER_2"/>
    <property type="match status" value="2"/>
</dbReference>
<evidence type="ECO:0000256" key="4">
    <source>
        <dbReference type="ARBA" id="ARBA00022597"/>
    </source>
</evidence>
<dbReference type="InterPro" id="IPR003593">
    <property type="entry name" value="AAA+_ATPase"/>
</dbReference>
<dbReference type="Pfam" id="PF00005">
    <property type="entry name" value="ABC_tran"/>
    <property type="match status" value="2"/>
</dbReference>
<dbReference type="FunFam" id="3.40.50.300:FF:000127">
    <property type="entry name" value="Ribose import ATP-binding protein RbsA"/>
    <property type="match status" value="1"/>
</dbReference>
<evidence type="ECO:0000313" key="11">
    <source>
        <dbReference type="EMBL" id="MDC7225812.1"/>
    </source>
</evidence>
<protein>
    <submittedName>
        <fullName evidence="11">Sugar ABC transporter ATP-binding protein</fullName>
    </submittedName>
</protein>
<evidence type="ECO:0000256" key="7">
    <source>
        <dbReference type="ARBA" id="ARBA00022840"/>
    </source>
</evidence>
<feature type="domain" description="ABC transporter" evidence="10">
    <location>
        <begin position="9"/>
        <end position="245"/>
    </location>
</feature>
<dbReference type="SMART" id="SM00382">
    <property type="entry name" value="AAA"/>
    <property type="match status" value="2"/>
</dbReference>
<evidence type="ECO:0000256" key="3">
    <source>
        <dbReference type="ARBA" id="ARBA00022475"/>
    </source>
</evidence>
<reference evidence="11 12" key="1">
    <citation type="submission" date="2022-12" db="EMBL/GenBank/DDBJ databases">
        <title>Metagenome assembled genome from gulf of manar.</title>
        <authorList>
            <person name="Kohli P."/>
            <person name="Pk S."/>
            <person name="Venkata Ramana C."/>
            <person name="Sasikala C."/>
        </authorList>
    </citation>
    <scope>NUCLEOTIDE SEQUENCE [LARGE SCALE GENOMIC DNA]</scope>
    <source>
        <strain evidence="11">JB008</strain>
    </source>
</reference>
<keyword evidence="9" id="KW-0472">Membrane</keyword>
<evidence type="ECO:0000256" key="2">
    <source>
        <dbReference type="ARBA" id="ARBA00022448"/>
    </source>
</evidence>
<evidence type="ECO:0000313" key="12">
    <source>
        <dbReference type="Proteomes" id="UP001221217"/>
    </source>
</evidence>
<keyword evidence="7 11" id="KW-0067">ATP-binding</keyword>
<keyword evidence="8" id="KW-1278">Translocase</keyword>
<dbReference type="PROSITE" id="PS00211">
    <property type="entry name" value="ABC_TRANSPORTER_1"/>
    <property type="match status" value="1"/>
</dbReference>
<evidence type="ECO:0000256" key="9">
    <source>
        <dbReference type="ARBA" id="ARBA00023136"/>
    </source>
</evidence>
<proteinExistence type="predicted"/>
<sequence length="498" mass="55671">MKQNFDEIIRMENISKEFPGVKALTDVSISINAGEVHAIVGENGAGKSTLIKVMMGVYQKNAGDIYISGKKVDIRNPIDAQNYGLSAVYQDVTIARHLTVAENFFLGKPPLTKAGFVNWKKMNNQAQDVLDELNLDIDAKSPVKQLSVAQQEMVIIAKKYFEHSKIIIFDEPTALLANEEVEELFSIIRRLKNEGVACIYISHRMEEIFELCDRVSVMKDGCLIDTMMVADTNEDDLISKMVGRTIEDMYSIEHCKAGDEAMRVEGLTRDGYFEDINFSIHQGEVFGIFGLVGSGRTEIVRAIFGADKFDSGEIYLYDNKVKISDPSSAIRKGIGLLPEDRKHEGLTLETTVENNINMASYKDISKLGFINLKKEKERSLKQIEDMKIKTPSEKQRVINLSGGNQQKVVIGKWLCCDSNIFIFDEPTVGIDVGAKSEIYRLLEQLLSEGNAIIMISSYLPEIIGIADRIMVIHEGKQTGIVERGDYSEEKLLKLASGL</sequence>
<keyword evidence="4" id="KW-0762">Sugar transport</keyword>
<dbReference type="PANTHER" id="PTHR43790:SF3">
    <property type="entry name" value="D-ALLOSE IMPORT ATP-BINDING PROTEIN ALSA-RELATED"/>
    <property type="match status" value="1"/>
</dbReference>
<dbReference type="Gene3D" id="3.40.50.300">
    <property type="entry name" value="P-loop containing nucleotide triphosphate hydrolases"/>
    <property type="match status" value="2"/>
</dbReference>
<dbReference type="PANTHER" id="PTHR43790">
    <property type="entry name" value="CARBOHYDRATE TRANSPORT ATP-BINDING PROTEIN MG119-RELATED"/>
    <property type="match status" value="1"/>
</dbReference>
<gene>
    <name evidence="11" type="ORF">PQJ61_03490</name>
</gene>
<dbReference type="InterPro" id="IPR003439">
    <property type="entry name" value="ABC_transporter-like_ATP-bd"/>
</dbReference>
<dbReference type="SUPFAM" id="SSF52540">
    <property type="entry name" value="P-loop containing nucleoside triphosphate hydrolases"/>
    <property type="match status" value="2"/>
</dbReference>